<dbReference type="PANTHER" id="PTHR35864:SF1">
    <property type="entry name" value="ZINC METALLOPROTEASE YWHC-RELATED"/>
    <property type="match status" value="1"/>
</dbReference>
<dbReference type="InterPro" id="IPR008915">
    <property type="entry name" value="Peptidase_M50"/>
</dbReference>
<protein>
    <recommendedName>
        <fullName evidence="6">Peptidase M50 domain-containing protein</fullName>
    </recommendedName>
</protein>
<dbReference type="InterPro" id="IPR052348">
    <property type="entry name" value="Metallopeptidase_M50B"/>
</dbReference>
<name>A0A7J3ZKN7_9CREN</name>
<evidence type="ECO:0000259" key="6">
    <source>
        <dbReference type="Pfam" id="PF02163"/>
    </source>
</evidence>
<sequence>MVLWRVYSILDALNKRESVALSVAMTSIAIALFPKFGGYGIASVIVGFAIHELAHRRVARNVGCSSRFVLDPFGLTITLLSALLPLAFLAPGYVGVSCWGAVGRKAEARIAAAGPFSNLLLGFIGYAFYVLTNSSITYIFAVVNLWLAVFNLIPLGPLDGAKIARGNIKAWAVMFAASLVLLLTL</sequence>
<evidence type="ECO:0000256" key="1">
    <source>
        <dbReference type="ARBA" id="ARBA00004141"/>
    </source>
</evidence>
<feature type="domain" description="Peptidase M50" evidence="6">
    <location>
        <begin position="135"/>
        <end position="171"/>
    </location>
</feature>
<keyword evidence="4 5" id="KW-0472">Membrane</keyword>
<accession>A0A7J3ZKN7</accession>
<proteinExistence type="predicted"/>
<feature type="transmembrane region" description="Helical" evidence="5">
    <location>
        <begin position="110"/>
        <end position="131"/>
    </location>
</feature>
<keyword evidence="3 5" id="KW-1133">Transmembrane helix</keyword>
<dbReference type="GO" id="GO:0006508">
    <property type="term" value="P:proteolysis"/>
    <property type="evidence" value="ECO:0007669"/>
    <property type="project" value="InterPro"/>
</dbReference>
<comment type="caution">
    <text evidence="7">The sequence shown here is derived from an EMBL/GenBank/DDBJ whole genome shotgun (WGS) entry which is preliminary data.</text>
</comment>
<dbReference type="GO" id="GO:0016020">
    <property type="term" value="C:membrane"/>
    <property type="evidence" value="ECO:0007669"/>
    <property type="project" value="UniProtKB-SubCell"/>
</dbReference>
<feature type="transmembrane region" description="Helical" evidence="5">
    <location>
        <begin position="20"/>
        <end position="48"/>
    </location>
</feature>
<evidence type="ECO:0000313" key="7">
    <source>
        <dbReference type="EMBL" id="HHQ80671.1"/>
    </source>
</evidence>
<evidence type="ECO:0000256" key="4">
    <source>
        <dbReference type="ARBA" id="ARBA00023136"/>
    </source>
</evidence>
<evidence type="ECO:0000256" key="3">
    <source>
        <dbReference type="ARBA" id="ARBA00022989"/>
    </source>
</evidence>
<feature type="transmembrane region" description="Helical" evidence="5">
    <location>
        <begin position="68"/>
        <end position="90"/>
    </location>
</feature>
<organism evidence="7">
    <name type="scientific">Fervidicoccus fontis</name>
    <dbReference type="NCBI Taxonomy" id="683846"/>
    <lineage>
        <taxon>Archaea</taxon>
        <taxon>Thermoproteota</taxon>
        <taxon>Thermoprotei</taxon>
        <taxon>Fervidicoccales</taxon>
        <taxon>Fervidicoccaceae</taxon>
        <taxon>Fervidicoccus</taxon>
    </lineage>
</organism>
<comment type="subcellular location">
    <subcellularLocation>
        <location evidence="1">Membrane</location>
        <topology evidence="1">Multi-pass membrane protein</topology>
    </subcellularLocation>
</comment>
<dbReference type="Pfam" id="PF02163">
    <property type="entry name" value="Peptidase_M50"/>
    <property type="match status" value="1"/>
</dbReference>
<keyword evidence="2 5" id="KW-0812">Transmembrane</keyword>
<gene>
    <name evidence="7" type="ORF">ENM78_04400</name>
</gene>
<evidence type="ECO:0000256" key="2">
    <source>
        <dbReference type="ARBA" id="ARBA00022692"/>
    </source>
</evidence>
<dbReference type="EMBL" id="DRZC01000062">
    <property type="protein sequence ID" value="HHQ80671.1"/>
    <property type="molecule type" value="Genomic_DNA"/>
</dbReference>
<dbReference type="AlphaFoldDB" id="A0A7J3ZKN7"/>
<dbReference type="PANTHER" id="PTHR35864">
    <property type="entry name" value="ZINC METALLOPROTEASE MJ0611-RELATED"/>
    <property type="match status" value="1"/>
</dbReference>
<feature type="transmembrane region" description="Helical" evidence="5">
    <location>
        <begin position="138"/>
        <end position="156"/>
    </location>
</feature>
<reference evidence="7" key="1">
    <citation type="journal article" date="2020" name="mSystems">
        <title>Genome- and Community-Level Interaction Insights into Carbon Utilization and Element Cycling Functions of Hydrothermarchaeota in Hydrothermal Sediment.</title>
        <authorList>
            <person name="Zhou Z."/>
            <person name="Liu Y."/>
            <person name="Xu W."/>
            <person name="Pan J."/>
            <person name="Luo Z.H."/>
            <person name="Li M."/>
        </authorList>
    </citation>
    <scope>NUCLEOTIDE SEQUENCE [LARGE SCALE GENOMIC DNA]</scope>
    <source>
        <strain evidence="7">SpSt-1116</strain>
    </source>
</reference>
<evidence type="ECO:0000256" key="5">
    <source>
        <dbReference type="SAM" id="Phobius"/>
    </source>
</evidence>